<proteinExistence type="predicted"/>
<dbReference type="RefSeq" id="WP_209482227.1">
    <property type="nucleotide sequence ID" value="NZ_JAGGKK010000030.1"/>
</dbReference>
<feature type="transmembrane region" description="Helical" evidence="1">
    <location>
        <begin position="5"/>
        <end position="24"/>
    </location>
</feature>
<protein>
    <recommendedName>
        <fullName evidence="4">DUF3221 domain-containing protein</fullName>
    </recommendedName>
</protein>
<reference evidence="2 3" key="1">
    <citation type="submission" date="2021-03" db="EMBL/GenBank/DDBJ databases">
        <title>Genomic Encyclopedia of Type Strains, Phase IV (KMG-IV): sequencing the most valuable type-strain genomes for metagenomic binning, comparative biology and taxonomic classification.</title>
        <authorList>
            <person name="Goeker M."/>
        </authorList>
    </citation>
    <scope>NUCLEOTIDE SEQUENCE [LARGE SCALE GENOMIC DNA]</scope>
    <source>
        <strain evidence="2 3">DSM 21085</strain>
    </source>
</reference>
<dbReference type="Proteomes" id="UP001519328">
    <property type="component" value="Unassembled WGS sequence"/>
</dbReference>
<keyword evidence="3" id="KW-1185">Reference proteome</keyword>
<keyword evidence="1" id="KW-1133">Transmembrane helix</keyword>
<keyword evidence="1" id="KW-0812">Transmembrane</keyword>
<sequence length="119" mass="13119">MKKIIIALVLLISVIVSILFYFGLSTNSFEGRVSEVDENGQLIVDCPVPKLGSNVDDMAYLCKVQTTENTIINNNNGEILSLADIELGDSISVVLTKRYFIGKDKSSREVKAEEITVLH</sequence>
<keyword evidence="1" id="KW-0472">Membrane</keyword>
<evidence type="ECO:0008006" key="4">
    <source>
        <dbReference type="Google" id="ProtNLM"/>
    </source>
</evidence>
<comment type="caution">
    <text evidence="2">The sequence shown here is derived from an EMBL/GenBank/DDBJ whole genome shotgun (WGS) entry which is preliminary data.</text>
</comment>
<accession>A0ABS4HIL4</accession>
<evidence type="ECO:0000313" key="3">
    <source>
        <dbReference type="Proteomes" id="UP001519328"/>
    </source>
</evidence>
<gene>
    <name evidence="2" type="ORF">J2Z82_003741</name>
</gene>
<organism evidence="2 3">
    <name type="scientific">Virgibacillus litoralis</name>
    <dbReference type="NCBI Taxonomy" id="578221"/>
    <lineage>
        <taxon>Bacteria</taxon>
        <taxon>Bacillati</taxon>
        <taxon>Bacillota</taxon>
        <taxon>Bacilli</taxon>
        <taxon>Bacillales</taxon>
        <taxon>Bacillaceae</taxon>
        <taxon>Virgibacillus</taxon>
    </lineage>
</organism>
<evidence type="ECO:0000256" key="1">
    <source>
        <dbReference type="SAM" id="Phobius"/>
    </source>
</evidence>
<evidence type="ECO:0000313" key="2">
    <source>
        <dbReference type="EMBL" id="MBP1950769.1"/>
    </source>
</evidence>
<dbReference type="EMBL" id="JAGGKK010000030">
    <property type="protein sequence ID" value="MBP1950769.1"/>
    <property type="molecule type" value="Genomic_DNA"/>
</dbReference>
<name>A0ABS4HIL4_9BACI</name>